<dbReference type="AlphaFoldDB" id="K1PT75"/>
<evidence type="ECO:0000313" key="1">
    <source>
        <dbReference type="EMBL" id="EKC19590.1"/>
    </source>
</evidence>
<dbReference type="InParanoid" id="K1PT75"/>
<protein>
    <submittedName>
        <fullName evidence="1">Uncharacterized protein</fullName>
    </submittedName>
</protein>
<reference evidence="1" key="1">
    <citation type="journal article" date="2012" name="Nature">
        <title>The oyster genome reveals stress adaptation and complexity of shell formation.</title>
        <authorList>
            <person name="Zhang G."/>
            <person name="Fang X."/>
            <person name="Guo X."/>
            <person name="Li L."/>
            <person name="Luo R."/>
            <person name="Xu F."/>
            <person name="Yang P."/>
            <person name="Zhang L."/>
            <person name="Wang X."/>
            <person name="Qi H."/>
            <person name="Xiong Z."/>
            <person name="Que H."/>
            <person name="Xie Y."/>
            <person name="Holland P.W."/>
            <person name="Paps J."/>
            <person name="Zhu Y."/>
            <person name="Wu F."/>
            <person name="Chen Y."/>
            <person name="Wang J."/>
            <person name="Peng C."/>
            <person name="Meng J."/>
            <person name="Yang L."/>
            <person name="Liu J."/>
            <person name="Wen B."/>
            <person name="Zhang N."/>
            <person name="Huang Z."/>
            <person name="Zhu Q."/>
            <person name="Feng Y."/>
            <person name="Mount A."/>
            <person name="Hedgecock D."/>
            <person name="Xu Z."/>
            <person name="Liu Y."/>
            <person name="Domazet-Loso T."/>
            <person name="Du Y."/>
            <person name="Sun X."/>
            <person name="Zhang S."/>
            <person name="Liu B."/>
            <person name="Cheng P."/>
            <person name="Jiang X."/>
            <person name="Li J."/>
            <person name="Fan D."/>
            <person name="Wang W."/>
            <person name="Fu W."/>
            <person name="Wang T."/>
            <person name="Wang B."/>
            <person name="Zhang J."/>
            <person name="Peng Z."/>
            <person name="Li Y."/>
            <person name="Li N."/>
            <person name="Wang J."/>
            <person name="Chen M."/>
            <person name="He Y."/>
            <person name="Tan F."/>
            <person name="Song X."/>
            <person name="Zheng Q."/>
            <person name="Huang R."/>
            <person name="Yang H."/>
            <person name="Du X."/>
            <person name="Chen L."/>
            <person name="Yang M."/>
            <person name="Gaffney P.M."/>
            <person name="Wang S."/>
            <person name="Luo L."/>
            <person name="She Z."/>
            <person name="Ming Y."/>
            <person name="Huang W."/>
            <person name="Zhang S."/>
            <person name="Huang B."/>
            <person name="Zhang Y."/>
            <person name="Qu T."/>
            <person name="Ni P."/>
            <person name="Miao G."/>
            <person name="Wang J."/>
            <person name="Wang Q."/>
            <person name="Steinberg C.E."/>
            <person name="Wang H."/>
            <person name="Li N."/>
            <person name="Qian L."/>
            <person name="Zhang G."/>
            <person name="Li Y."/>
            <person name="Yang H."/>
            <person name="Liu X."/>
            <person name="Wang J."/>
            <person name="Yin Y."/>
            <person name="Wang J."/>
        </authorList>
    </citation>
    <scope>NUCLEOTIDE SEQUENCE [LARGE SCALE GENOMIC DNA]</scope>
    <source>
        <strain evidence="1">05x7-T-G4-1.051#20</strain>
    </source>
</reference>
<name>K1PT75_MAGGI</name>
<dbReference type="HOGENOM" id="CLU_2075423_0_0_1"/>
<accession>K1PT75</accession>
<gene>
    <name evidence="1" type="ORF">CGI_10008186</name>
</gene>
<proteinExistence type="predicted"/>
<organism evidence="1">
    <name type="scientific">Magallana gigas</name>
    <name type="common">Pacific oyster</name>
    <name type="synonym">Crassostrea gigas</name>
    <dbReference type="NCBI Taxonomy" id="29159"/>
    <lineage>
        <taxon>Eukaryota</taxon>
        <taxon>Metazoa</taxon>
        <taxon>Spiralia</taxon>
        <taxon>Lophotrochozoa</taxon>
        <taxon>Mollusca</taxon>
        <taxon>Bivalvia</taxon>
        <taxon>Autobranchia</taxon>
        <taxon>Pteriomorphia</taxon>
        <taxon>Ostreida</taxon>
        <taxon>Ostreoidea</taxon>
        <taxon>Ostreidae</taxon>
        <taxon>Magallana</taxon>
    </lineage>
</organism>
<dbReference type="EMBL" id="JH815853">
    <property type="protein sequence ID" value="EKC19590.1"/>
    <property type="molecule type" value="Genomic_DNA"/>
</dbReference>
<sequence>MHRSMSFTVFTLLLLWLVHPSSEKAYSKAERRQLIDEIQRDLERYEFVKSENKEDDKKEDNSEENTKVLDDEGYGTGGAIELRDKNLLYLEFPGNEVLSFYDIKDVLDQYDCTGYKRD</sequence>